<evidence type="ECO:0000313" key="4">
    <source>
        <dbReference type="Proteomes" id="UP000736856"/>
    </source>
</evidence>
<protein>
    <recommendedName>
        <fullName evidence="2">Pilus formation protein N-terminal domain-containing protein</fullName>
    </recommendedName>
</protein>
<dbReference type="Proteomes" id="UP000736856">
    <property type="component" value="Unassembled WGS sequence"/>
</dbReference>
<feature type="compositionally biased region" description="Basic and acidic residues" evidence="1">
    <location>
        <begin position="83"/>
        <end position="96"/>
    </location>
</feature>
<evidence type="ECO:0000259" key="2">
    <source>
        <dbReference type="Pfam" id="PF13629"/>
    </source>
</evidence>
<evidence type="ECO:0000256" key="1">
    <source>
        <dbReference type="SAM" id="MobiDB-lite"/>
    </source>
</evidence>
<organism evidence="3 4">
    <name type="scientific">Candidatus Liberibacter ctenarytainae</name>
    <dbReference type="NCBI Taxonomy" id="2020335"/>
    <lineage>
        <taxon>Bacteria</taxon>
        <taxon>Pseudomonadati</taxon>
        <taxon>Pseudomonadota</taxon>
        <taxon>Alphaproteobacteria</taxon>
        <taxon>Hyphomicrobiales</taxon>
        <taxon>Rhizobiaceae</taxon>
        <taxon>Liberibacter</taxon>
    </lineage>
</organism>
<proteinExistence type="predicted"/>
<feature type="domain" description="Pilus formation protein N-terminal" evidence="2">
    <location>
        <begin position="103"/>
        <end position="168"/>
    </location>
</feature>
<name>A0A937DKX0_9HYPH</name>
<dbReference type="Pfam" id="PF13629">
    <property type="entry name" value="T2SS-T3SS_pil_N"/>
    <property type="match status" value="1"/>
</dbReference>
<feature type="compositionally biased region" description="Basic residues" evidence="1">
    <location>
        <begin position="55"/>
        <end position="73"/>
    </location>
</feature>
<dbReference type="AlphaFoldDB" id="A0A937DKX0"/>
<evidence type="ECO:0000313" key="3">
    <source>
        <dbReference type="EMBL" id="MBL0848668.1"/>
    </source>
</evidence>
<sequence length="200" mass="22189">MTLIRITIALSTFISFYGFLGFSRDGYSYALSLKDENKETKNTLLNTPNVDKTKKNPHIIKKSHTSNSPKKHVPISPNASSEQRTDTKKSINSDQKSIEKNKGIRIAVGQSFVLHFDEIPNKVIVGDTKIADVLVLEKDRNIVLTAKKLGTTNLITLGINGNVLVDTEIITFASENNIVRLYTPQKQSFLSCTPRCVPLG</sequence>
<dbReference type="EMBL" id="SEOL01000001">
    <property type="protein sequence ID" value="MBL0848668.1"/>
    <property type="molecule type" value="Genomic_DNA"/>
</dbReference>
<feature type="region of interest" description="Disordered" evidence="1">
    <location>
        <begin position="45"/>
        <end position="96"/>
    </location>
</feature>
<dbReference type="InterPro" id="IPR032789">
    <property type="entry name" value="T2SS-T3SS_pil_N"/>
</dbReference>
<gene>
    <name evidence="3" type="ORF">EU981_00975</name>
</gene>
<reference evidence="3" key="1">
    <citation type="submission" date="2019-02" db="EMBL/GenBank/DDBJ databases">
        <title>A novel Candidatus Liberibacter species associated with the New Zealand native fuchsia psyllid, Ctenarytaina fuchsiae.</title>
        <authorList>
            <person name="Thompson S.M."/>
            <person name="Jorgensen N."/>
            <person name="David C."/>
            <person name="Bulman S.R."/>
            <person name="Smith G.R."/>
        </authorList>
    </citation>
    <scope>NUCLEOTIDE SEQUENCE</scope>
    <source>
        <strain evidence="3">Oxford</strain>
    </source>
</reference>
<comment type="caution">
    <text evidence="3">The sequence shown here is derived from an EMBL/GenBank/DDBJ whole genome shotgun (WGS) entry which is preliminary data.</text>
</comment>
<accession>A0A937DKX0</accession>